<dbReference type="InterPro" id="IPR001455">
    <property type="entry name" value="TusA-like"/>
</dbReference>
<dbReference type="PATRIC" id="fig|1423734.3.peg.1820"/>
<protein>
    <recommendedName>
        <fullName evidence="2">UPF0033 domain-containing protein</fullName>
    </recommendedName>
</protein>
<dbReference type="RefSeq" id="WP_035450577.1">
    <property type="nucleotide sequence ID" value="NZ_AZGA01000088.1"/>
</dbReference>
<dbReference type="SUPFAM" id="SSF64307">
    <property type="entry name" value="SirA-like"/>
    <property type="match status" value="1"/>
</dbReference>
<evidence type="ECO:0000256" key="1">
    <source>
        <dbReference type="ARBA" id="ARBA00008984"/>
    </source>
</evidence>
<name>X0QHZ8_9LACO</name>
<dbReference type="eggNOG" id="COG0425">
    <property type="taxonomic scope" value="Bacteria"/>
</dbReference>
<dbReference type="InterPro" id="IPR036868">
    <property type="entry name" value="TusA-like_sf"/>
</dbReference>
<dbReference type="PANTHER" id="PTHR33279">
    <property type="entry name" value="SULFUR CARRIER PROTEIN YEDF-RELATED"/>
    <property type="match status" value="1"/>
</dbReference>
<dbReference type="AlphaFoldDB" id="X0QHZ8"/>
<dbReference type="Proteomes" id="UP000051236">
    <property type="component" value="Unassembled WGS sequence"/>
</dbReference>
<proteinExistence type="inferred from homology"/>
<dbReference type="STRING" id="1423734.FC83_GL001801"/>
<organism evidence="3 4">
    <name type="scientific">Agrilactobacillus composti DSM 18527 = JCM 14202</name>
    <dbReference type="NCBI Taxonomy" id="1423734"/>
    <lineage>
        <taxon>Bacteria</taxon>
        <taxon>Bacillati</taxon>
        <taxon>Bacillota</taxon>
        <taxon>Bacilli</taxon>
        <taxon>Lactobacillales</taxon>
        <taxon>Lactobacillaceae</taxon>
        <taxon>Agrilactobacillus</taxon>
    </lineage>
</organism>
<sequence length="80" mass="9085">MKTDYNIDYLLDLKGEPCPFPAMSTIDAYDDMADEEVIEVLSDCPQSINSIPVDAKKRGHDVLLVQQDGPTFRYVIRVHK</sequence>
<comment type="caution">
    <text evidence="3">The sequence shown here is derived from an EMBL/GenBank/DDBJ whole genome shotgun (WGS) entry which is preliminary data.</text>
</comment>
<dbReference type="NCBIfam" id="NF008242">
    <property type="entry name" value="PRK11018.1"/>
    <property type="match status" value="1"/>
</dbReference>
<gene>
    <name evidence="3" type="ORF">FC83_GL001801</name>
</gene>
<dbReference type="Pfam" id="PF01206">
    <property type="entry name" value="TusA"/>
    <property type="match status" value="1"/>
</dbReference>
<comment type="similarity">
    <text evidence="1">Belongs to the sulfur carrier protein TusA family.</text>
</comment>
<evidence type="ECO:0000259" key="2">
    <source>
        <dbReference type="Pfam" id="PF01206"/>
    </source>
</evidence>
<evidence type="ECO:0000313" key="4">
    <source>
        <dbReference type="Proteomes" id="UP000051236"/>
    </source>
</evidence>
<feature type="domain" description="UPF0033" evidence="2">
    <location>
        <begin position="11"/>
        <end position="77"/>
    </location>
</feature>
<dbReference type="Gene3D" id="3.30.110.40">
    <property type="entry name" value="TusA-like domain"/>
    <property type="match status" value="1"/>
</dbReference>
<accession>X0QHZ8</accession>
<dbReference type="EMBL" id="AZGA01000088">
    <property type="protein sequence ID" value="KRM30665.1"/>
    <property type="molecule type" value="Genomic_DNA"/>
</dbReference>
<dbReference type="OrthoDB" id="9796234at2"/>
<dbReference type="PANTHER" id="PTHR33279:SF6">
    <property type="entry name" value="SULFUR CARRIER PROTEIN YEDF-RELATED"/>
    <property type="match status" value="1"/>
</dbReference>
<evidence type="ECO:0000313" key="3">
    <source>
        <dbReference type="EMBL" id="KRM30665.1"/>
    </source>
</evidence>
<keyword evidence="4" id="KW-1185">Reference proteome</keyword>
<reference evidence="3 4" key="1">
    <citation type="journal article" date="2015" name="Genome Announc.">
        <title>Expanding the biotechnology potential of lactobacilli through comparative genomics of 213 strains and associated genera.</title>
        <authorList>
            <person name="Sun Z."/>
            <person name="Harris H.M."/>
            <person name="McCann A."/>
            <person name="Guo C."/>
            <person name="Argimon S."/>
            <person name="Zhang W."/>
            <person name="Yang X."/>
            <person name="Jeffery I.B."/>
            <person name="Cooney J.C."/>
            <person name="Kagawa T.F."/>
            <person name="Liu W."/>
            <person name="Song Y."/>
            <person name="Salvetti E."/>
            <person name="Wrobel A."/>
            <person name="Rasinkangas P."/>
            <person name="Parkhill J."/>
            <person name="Rea M.C."/>
            <person name="O'Sullivan O."/>
            <person name="Ritari J."/>
            <person name="Douillard F.P."/>
            <person name="Paul Ross R."/>
            <person name="Yang R."/>
            <person name="Briner A.E."/>
            <person name="Felis G.E."/>
            <person name="de Vos W.M."/>
            <person name="Barrangou R."/>
            <person name="Klaenhammer T.R."/>
            <person name="Caufield P.W."/>
            <person name="Cui Y."/>
            <person name="Zhang H."/>
            <person name="O'Toole P.W."/>
        </authorList>
    </citation>
    <scope>NUCLEOTIDE SEQUENCE [LARGE SCALE GENOMIC DNA]</scope>
    <source>
        <strain evidence="3 4">DSM 18527</strain>
    </source>
</reference>